<sequence>MYSFDTEDNSKGEVLIINFFDGQNHTTFKGEDCQEQAISYLYSMKDRKEKFFATNLEYDLLNVFGHFYTKLLTLYYTPSGLVRAELGKIKFYDTLRNWEMSVEQAGKYVGLPKLKSDFNSVEYCRRDAEITWLLTSTMLDRYDKIGLELKATISSTA</sequence>
<dbReference type="SUPFAM" id="SSF53098">
    <property type="entry name" value="Ribonuclease H-like"/>
    <property type="match status" value="1"/>
</dbReference>
<dbReference type="EMBL" id="BARV01021809">
    <property type="protein sequence ID" value="GAI27860.1"/>
    <property type="molecule type" value="Genomic_DNA"/>
</dbReference>
<feature type="non-terminal residue" evidence="1">
    <location>
        <position position="157"/>
    </location>
</feature>
<protein>
    <submittedName>
        <fullName evidence="1">Uncharacterized protein</fullName>
    </submittedName>
</protein>
<name>X1NM33_9ZZZZ</name>
<evidence type="ECO:0000313" key="1">
    <source>
        <dbReference type="EMBL" id="GAI27860.1"/>
    </source>
</evidence>
<comment type="caution">
    <text evidence="1">The sequence shown here is derived from an EMBL/GenBank/DDBJ whole genome shotgun (WGS) entry which is preliminary data.</text>
</comment>
<gene>
    <name evidence="1" type="ORF">S06H3_36058</name>
</gene>
<accession>X1NM33</accession>
<proteinExistence type="predicted"/>
<dbReference type="AlphaFoldDB" id="X1NM33"/>
<dbReference type="InterPro" id="IPR012337">
    <property type="entry name" value="RNaseH-like_sf"/>
</dbReference>
<organism evidence="1">
    <name type="scientific">marine sediment metagenome</name>
    <dbReference type="NCBI Taxonomy" id="412755"/>
    <lineage>
        <taxon>unclassified sequences</taxon>
        <taxon>metagenomes</taxon>
        <taxon>ecological metagenomes</taxon>
    </lineage>
</organism>
<reference evidence="1" key="1">
    <citation type="journal article" date="2014" name="Front. Microbiol.">
        <title>High frequency of phylogenetically diverse reductive dehalogenase-homologous genes in deep subseafloor sedimentary metagenomes.</title>
        <authorList>
            <person name="Kawai M."/>
            <person name="Futagami T."/>
            <person name="Toyoda A."/>
            <person name="Takaki Y."/>
            <person name="Nishi S."/>
            <person name="Hori S."/>
            <person name="Arai W."/>
            <person name="Tsubouchi T."/>
            <person name="Morono Y."/>
            <person name="Uchiyama I."/>
            <person name="Ito T."/>
            <person name="Fujiyama A."/>
            <person name="Inagaki F."/>
            <person name="Takami H."/>
        </authorList>
    </citation>
    <scope>NUCLEOTIDE SEQUENCE</scope>
    <source>
        <strain evidence="1">Expedition CK06-06</strain>
    </source>
</reference>